<evidence type="ECO:0000313" key="11">
    <source>
        <dbReference type="Proteomes" id="UP000502823"/>
    </source>
</evidence>
<evidence type="ECO:0000256" key="6">
    <source>
        <dbReference type="RuleBase" id="RU000682"/>
    </source>
</evidence>
<evidence type="ECO:0000256" key="1">
    <source>
        <dbReference type="ARBA" id="ARBA00004123"/>
    </source>
</evidence>
<evidence type="ECO:0000256" key="3">
    <source>
        <dbReference type="ARBA" id="ARBA00023155"/>
    </source>
</evidence>
<evidence type="ECO:0000313" key="9">
    <source>
        <dbReference type="EMBL" id="GFG31835.1"/>
    </source>
</evidence>
<feature type="region of interest" description="Disordered" evidence="7">
    <location>
        <begin position="194"/>
        <end position="278"/>
    </location>
</feature>
<dbReference type="InterPro" id="IPR050649">
    <property type="entry name" value="Paired_Homeobox_TFs"/>
</dbReference>
<dbReference type="SMART" id="SM00389">
    <property type="entry name" value="HOX"/>
    <property type="match status" value="1"/>
</dbReference>
<feature type="non-terminal residue" evidence="9">
    <location>
        <position position="1"/>
    </location>
</feature>
<feature type="compositionally biased region" description="Pro residues" evidence="7">
    <location>
        <begin position="86"/>
        <end position="102"/>
    </location>
</feature>
<dbReference type="PANTHER" id="PTHR24329:SF543">
    <property type="entry name" value="FI01017P-RELATED"/>
    <property type="match status" value="1"/>
</dbReference>
<dbReference type="InterPro" id="IPR017970">
    <property type="entry name" value="Homeobox_CS"/>
</dbReference>
<feature type="region of interest" description="Disordered" evidence="7">
    <location>
        <begin position="1"/>
        <end position="45"/>
    </location>
</feature>
<sequence>VDGKDETGSLDGSDQPKFRRNRTTFSPDQLEELEKEFEKSHYPCVSTRERLASKTSLSEARVQVWFSNRRAKWRRHQRMNLLKRSSPPPPPSQQQTTPPRPSAPYGDHSITTSTTSNTTCTTTTPGSPGGVSTPGSPQPSTLCNNTTLVRHHHHHHLHSAASGVGLNQTTQLLLQMGGENSAFKALPNHRMLATSTSHSASSPAYGYASPSSSDSEEINVNDHTDDEEDGSSRLLSLQQHLDSSRPRAGKSPPKSPLNADEGDRAEPLQLTKYDRERL</sequence>
<accession>A0A6L2PMX8</accession>
<dbReference type="Pfam" id="PF00046">
    <property type="entry name" value="Homeodomain"/>
    <property type="match status" value="1"/>
</dbReference>
<reference evidence="9" key="1">
    <citation type="journal article" date="2020" name="J. Asia-Pac. Entomol.">
        <title>Draft genome sequence of the termite, Coptotermes formosanus: Genetic insights into the pyruvate dehydrogenase complex of the termite.</title>
        <authorList>
            <person name="Itakura S."/>
            <person name="Yosikawa Y."/>
            <person name="Togami Y."/>
            <person name="Umezawa K."/>
        </authorList>
    </citation>
    <scope>NUCLEOTIDE SEQUENCE</scope>
    <source>
        <tissue evidence="9">Head</tissue>
    </source>
</reference>
<dbReference type="PROSITE" id="PS50071">
    <property type="entry name" value="HOMEOBOX_2"/>
    <property type="match status" value="1"/>
</dbReference>
<dbReference type="FunFam" id="1.10.10.60:FF:000307">
    <property type="entry name" value="Eyegone, isoform A"/>
    <property type="match status" value="1"/>
</dbReference>
<evidence type="ECO:0000256" key="5">
    <source>
        <dbReference type="PROSITE-ProRule" id="PRU00108"/>
    </source>
</evidence>
<reference evidence="11" key="2">
    <citation type="submission" date="2020-01" db="EMBL/GenBank/DDBJ databases">
        <title>Draft genome sequence of the Termite Coptotermes fromosanus.</title>
        <authorList>
            <person name="Itakura S."/>
            <person name="Yosikawa Y."/>
            <person name="Umezawa K."/>
        </authorList>
    </citation>
    <scope>NUCLEOTIDE SEQUENCE [LARGE SCALE GENOMIC DNA]</scope>
</reference>
<protein>
    <recommendedName>
        <fullName evidence="8">Homeobox domain-containing protein</fullName>
    </recommendedName>
</protein>
<dbReference type="PROSITE" id="PS00027">
    <property type="entry name" value="HOMEOBOX_1"/>
    <property type="match status" value="1"/>
</dbReference>
<feature type="compositionally biased region" description="Low complexity" evidence="7">
    <location>
        <begin position="194"/>
        <end position="213"/>
    </location>
</feature>
<dbReference type="EMBL" id="BLKM01004590">
    <property type="protein sequence ID" value="GFG31835.1"/>
    <property type="molecule type" value="Genomic_DNA"/>
</dbReference>
<dbReference type="InterPro" id="IPR009057">
    <property type="entry name" value="Homeodomain-like_sf"/>
</dbReference>
<dbReference type="GO" id="GO:0005634">
    <property type="term" value="C:nucleus"/>
    <property type="evidence" value="ECO:0007669"/>
    <property type="project" value="UniProtKB-SubCell"/>
</dbReference>
<evidence type="ECO:0000256" key="7">
    <source>
        <dbReference type="SAM" id="MobiDB-lite"/>
    </source>
</evidence>
<dbReference type="PANTHER" id="PTHR24329">
    <property type="entry name" value="HOMEOBOX PROTEIN ARISTALESS"/>
    <property type="match status" value="1"/>
</dbReference>
<organism evidence="9 11">
    <name type="scientific">Coptotermes formosanus</name>
    <name type="common">Formosan subterranean termite</name>
    <dbReference type="NCBI Taxonomy" id="36987"/>
    <lineage>
        <taxon>Eukaryota</taxon>
        <taxon>Metazoa</taxon>
        <taxon>Ecdysozoa</taxon>
        <taxon>Arthropoda</taxon>
        <taxon>Hexapoda</taxon>
        <taxon>Insecta</taxon>
        <taxon>Pterygota</taxon>
        <taxon>Neoptera</taxon>
        <taxon>Polyneoptera</taxon>
        <taxon>Dictyoptera</taxon>
        <taxon>Blattodea</taxon>
        <taxon>Blattoidea</taxon>
        <taxon>Termitoidae</taxon>
        <taxon>Rhinotermitidae</taxon>
        <taxon>Coptotermes</taxon>
    </lineage>
</organism>
<dbReference type="GO" id="GO:0000977">
    <property type="term" value="F:RNA polymerase II transcription regulatory region sequence-specific DNA binding"/>
    <property type="evidence" value="ECO:0007669"/>
    <property type="project" value="TreeGrafter"/>
</dbReference>
<feature type="compositionally biased region" description="Low complexity" evidence="7">
    <location>
        <begin position="109"/>
        <end position="141"/>
    </location>
</feature>
<feature type="DNA-binding region" description="Homeobox" evidence="5">
    <location>
        <begin position="18"/>
        <end position="77"/>
    </location>
</feature>
<dbReference type="CDD" id="cd00086">
    <property type="entry name" value="homeodomain"/>
    <property type="match status" value="1"/>
</dbReference>
<feature type="compositionally biased region" description="Basic and acidic residues" evidence="7">
    <location>
        <begin position="261"/>
        <end position="278"/>
    </location>
</feature>
<proteinExistence type="predicted"/>
<evidence type="ECO:0000313" key="10">
    <source>
        <dbReference type="EMBL" id="GFG40966.1"/>
    </source>
</evidence>
<dbReference type="GO" id="GO:0000981">
    <property type="term" value="F:DNA-binding transcription factor activity, RNA polymerase II-specific"/>
    <property type="evidence" value="ECO:0007669"/>
    <property type="project" value="InterPro"/>
</dbReference>
<comment type="subcellular location">
    <subcellularLocation>
        <location evidence="1 5 6">Nucleus</location>
    </subcellularLocation>
</comment>
<dbReference type="SUPFAM" id="SSF46689">
    <property type="entry name" value="Homeodomain-like"/>
    <property type="match status" value="1"/>
</dbReference>
<feature type="compositionally biased region" description="Acidic residues" evidence="7">
    <location>
        <begin position="214"/>
        <end position="229"/>
    </location>
</feature>
<dbReference type="Gene3D" id="1.10.10.60">
    <property type="entry name" value="Homeodomain-like"/>
    <property type="match status" value="1"/>
</dbReference>
<evidence type="ECO:0000256" key="2">
    <source>
        <dbReference type="ARBA" id="ARBA00023125"/>
    </source>
</evidence>
<name>A0A6L2PMX8_COPFO</name>
<dbReference type="InParanoid" id="A0A6L2PMX8"/>
<keyword evidence="3 5" id="KW-0371">Homeobox</keyword>
<dbReference type="AlphaFoldDB" id="A0A6L2PMX8"/>
<dbReference type="OrthoDB" id="3225452at2759"/>
<evidence type="ECO:0000256" key="4">
    <source>
        <dbReference type="ARBA" id="ARBA00023242"/>
    </source>
</evidence>
<dbReference type="EMBL" id="BLKM01002917">
    <property type="protein sequence ID" value="GFG40966.1"/>
    <property type="molecule type" value="Genomic_DNA"/>
</dbReference>
<keyword evidence="2 5" id="KW-0238">DNA-binding</keyword>
<feature type="compositionally biased region" description="Basic and acidic residues" evidence="7">
    <location>
        <begin position="36"/>
        <end position="45"/>
    </location>
</feature>
<dbReference type="Proteomes" id="UP000502823">
    <property type="component" value="Unassembled WGS sequence"/>
</dbReference>
<comment type="caution">
    <text evidence="9">The sequence shown here is derived from an EMBL/GenBank/DDBJ whole genome shotgun (WGS) entry which is preliminary data.</text>
</comment>
<gene>
    <name evidence="9" type="ORF">Cfor_10884</name>
    <name evidence="10" type="ORF">Cfor_11065</name>
</gene>
<feature type="domain" description="Homeobox" evidence="8">
    <location>
        <begin position="16"/>
        <end position="76"/>
    </location>
</feature>
<keyword evidence="4 5" id="KW-0539">Nucleus</keyword>
<feature type="region of interest" description="Disordered" evidence="7">
    <location>
        <begin position="81"/>
        <end position="144"/>
    </location>
</feature>
<evidence type="ECO:0000259" key="8">
    <source>
        <dbReference type="PROSITE" id="PS50071"/>
    </source>
</evidence>
<keyword evidence="11" id="KW-1185">Reference proteome</keyword>
<dbReference type="InterPro" id="IPR001356">
    <property type="entry name" value="HD"/>
</dbReference>